<dbReference type="RefSeq" id="WP_331846690.1">
    <property type="nucleotide sequence ID" value="NZ_JAZHPZ010000004.1"/>
</dbReference>
<keyword evidence="1" id="KW-0472">Membrane</keyword>
<dbReference type="Proteomes" id="UP001306950">
    <property type="component" value="Unassembled WGS sequence"/>
</dbReference>
<sequence length="131" mass="15514">MEELIGGMGMKKTKKKEFNMRKKLLVFLIIIVVIFILIGGFRYKSYLKKREMVDTATKISQEYIKRHYNKEFILKKYDIIHPSINTTIFLDGYIVGNEDTTISITYDYVEKEVRDVWGPEWFIDGEKSDVD</sequence>
<reference evidence="2 3" key="1">
    <citation type="submission" date="2024-02" db="EMBL/GenBank/DDBJ databases">
        <title>A nitrogen-fixing paenibacillus bacterium.</title>
        <authorList>
            <person name="Zhang W.L."/>
            <person name="Chen S.F."/>
        </authorList>
    </citation>
    <scope>NUCLEOTIDE SEQUENCE [LARGE SCALE GENOMIC DNA]</scope>
    <source>
        <strain evidence="2 3">M1</strain>
    </source>
</reference>
<keyword evidence="1" id="KW-0812">Transmembrane</keyword>
<proteinExistence type="predicted"/>
<dbReference type="EMBL" id="JAZHPZ010000004">
    <property type="protein sequence ID" value="MEF2966479.1"/>
    <property type="molecule type" value="Genomic_DNA"/>
</dbReference>
<accession>A0ABU7VU75</accession>
<evidence type="ECO:0000313" key="2">
    <source>
        <dbReference type="EMBL" id="MEF2966479.1"/>
    </source>
</evidence>
<evidence type="ECO:0000256" key="1">
    <source>
        <dbReference type="SAM" id="Phobius"/>
    </source>
</evidence>
<evidence type="ECO:0008006" key="4">
    <source>
        <dbReference type="Google" id="ProtNLM"/>
    </source>
</evidence>
<organism evidence="2 3">
    <name type="scientific">Paenibacillus haidiansis</name>
    <dbReference type="NCBI Taxonomy" id="1574488"/>
    <lineage>
        <taxon>Bacteria</taxon>
        <taxon>Bacillati</taxon>
        <taxon>Bacillota</taxon>
        <taxon>Bacilli</taxon>
        <taxon>Bacillales</taxon>
        <taxon>Paenibacillaceae</taxon>
        <taxon>Paenibacillus</taxon>
    </lineage>
</organism>
<comment type="caution">
    <text evidence="2">The sequence shown here is derived from an EMBL/GenBank/DDBJ whole genome shotgun (WGS) entry which is preliminary data.</text>
</comment>
<evidence type="ECO:0000313" key="3">
    <source>
        <dbReference type="Proteomes" id="UP001306950"/>
    </source>
</evidence>
<gene>
    <name evidence="2" type="ORF">V3851_11615</name>
</gene>
<protein>
    <recommendedName>
        <fullName evidence="4">DUF3139 domain-containing protein</fullName>
    </recommendedName>
</protein>
<keyword evidence="3" id="KW-1185">Reference proteome</keyword>
<name>A0ABU7VU75_9BACL</name>
<feature type="transmembrane region" description="Helical" evidence="1">
    <location>
        <begin position="24"/>
        <end position="43"/>
    </location>
</feature>
<keyword evidence="1" id="KW-1133">Transmembrane helix</keyword>